<dbReference type="EMBL" id="CM039177">
    <property type="protein sequence ID" value="KAH9700998.1"/>
    <property type="molecule type" value="Genomic_DNA"/>
</dbReference>
<gene>
    <name evidence="1" type="ORF">KPL71_024839</name>
</gene>
<reference evidence="2" key="1">
    <citation type="journal article" date="2023" name="Hortic. Res.">
        <title>A chromosome-level phased genome enabling allele-level studies in sweet orange: a case study on citrus Huanglongbing tolerance.</title>
        <authorList>
            <person name="Wu B."/>
            <person name="Yu Q."/>
            <person name="Deng Z."/>
            <person name="Duan Y."/>
            <person name="Luo F."/>
            <person name="Gmitter F. Jr."/>
        </authorList>
    </citation>
    <scope>NUCLEOTIDE SEQUENCE [LARGE SCALE GENOMIC DNA]</scope>
    <source>
        <strain evidence="2">cv. Valencia</strain>
    </source>
</reference>
<dbReference type="Proteomes" id="UP000829398">
    <property type="component" value="Chromosome 8"/>
</dbReference>
<evidence type="ECO:0000313" key="1">
    <source>
        <dbReference type="EMBL" id="KAH9700998.1"/>
    </source>
</evidence>
<name>A0ACB8IVK5_CITSI</name>
<sequence length="292" mass="33458">MSWITLTVPELQEKYTVSLYHLQQFHYIDREAYAKLVFQLALDSHLSKRIVAFWNWLETEGFTNFVHESLKLTDSLRGLYGLALESALCLVCSDQESFTCRDNNLPLMSQVCGRELSLEFVFQNNENAKAYVTKFVRDVCDRAFIDYDLVLRNNLNNHQVQVLEPAVQLLQPQVNTLRQQDSGSHLASEEANDADTDRTLFATFSKGHPITRAELFEFFTRRYGEGCVEDIKMGNCRDQSLYARVIVRSPAFITLILGENELMQFNIHGKDVRVRRFVPKRASVAAASVSAN</sequence>
<comment type="caution">
    <text evidence="1">The sequence shown here is derived from an EMBL/GenBank/DDBJ whole genome shotgun (WGS) entry which is preliminary data.</text>
</comment>
<organism evidence="1 2">
    <name type="scientific">Citrus sinensis</name>
    <name type="common">Sweet orange</name>
    <name type="synonym">Citrus aurantium var. sinensis</name>
    <dbReference type="NCBI Taxonomy" id="2711"/>
    <lineage>
        <taxon>Eukaryota</taxon>
        <taxon>Viridiplantae</taxon>
        <taxon>Streptophyta</taxon>
        <taxon>Embryophyta</taxon>
        <taxon>Tracheophyta</taxon>
        <taxon>Spermatophyta</taxon>
        <taxon>Magnoliopsida</taxon>
        <taxon>eudicotyledons</taxon>
        <taxon>Gunneridae</taxon>
        <taxon>Pentapetalae</taxon>
        <taxon>rosids</taxon>
        <taxon>malvids</taxon>
        <taxon>Sapindales</taxon>
        <taxon>Rutaceae</taxon>
        <taxon>Aurantioideae</taxon>
        <taxon>Citrus</taxon>
    </lineage>
</organism>
<evidence type="ECO:0000313" key="2">
    <source>
        <dbReference type="Proteomes" id="UP000829398"/>
    </source>
</evidence>
<keyword evidence="2" id="KW-1185">Reference proteome</keyword>
<proteinExistence type="predicted"/>
<accession>A0ACB8IVK5</accession>
<protein>
    <submittedName>
        <fullName evidence="1">Uncharacterized protein</fullName>
    </submittedName>
</protein>